<dbReference type="Pfam" id="PF13714">
    <property type="entry name" value="PEP_mutase"/>
    <property type="match status" value="1"/>
</dbReference>
<comment type="caution">
    <text evidence="1">The sequence shown here is derived from an EMBL/GenBank/DDBJ whole genome shotgun (WGS) entry which is preliminary data.</text>
</comment>
<dbReference type="RefSeq" id="WP_344944826.1">
    <property type="nucleotide sequence ID" value="NZ_BAAAZG010000012.1"/>
</dbReference>
<dbReference type="GO" id="GO:0016829">
    <property type="term" value="F:lyase activity"/>
    <property type="evidence" value="ECO:0007669"/>
    <property type="project" value="UniProtKB-KW"/>
</dbReference>
<gene>
    <name evidence="1" type="ORF">GCM10022214_22480</name>
</gene>
<evidence type="ECO:0000313" key="2">
    <source>
        <dbReference type="Proteomes" id="UP001500683"/>
    </source>
</evidence>
<dbReference type="InterPro" id="IPR040442">
    <property type="entry name" value="Pyrv_kinase-like_dom_sf"/>
</dbReference>
<dbReference type="EMBL" id="BAAAZG010000012">
    <property type="protein sequence ID" value="GAA4067345.1"/>
    <property type="molecule type" value="Genomic_DNA"/>
</dbReference>
<evidence type="ECO:0000313" key="1">
    <source>
        <dbReference type="EMBL" id="GAA4067345.1"/>
    </source>
</evidence>
<dbReference type="Gene3D" id="3.20.20.60">
    <property type="entry name" value="Phosphoenolpyruvate-binding domains"/>
    <property type="match status" value="1"/>
</dbReference>
<sequence>MGTDRYDAFRDLHHRDRPLLLPNAWDHAVGAALVDAGFPAVGTTSLGVAAAAGKSDATGGTLEETMTLAWNLARLPVPVTVDIEGGFSDRPAEVGRLVAELASYGVAGVNIEDGRADGTLAPVEHQVAVIEAVKAAAPRVFLNARTDTFWLAHPSDLAETLRRVSAYAAAGADGVFVPGIAGDADIRAVVEEVPVPLNVLHLPGRTDTARLTDLGVRRISCGSLLYRAALRAAVATALEVAGHPGDVPVPAYGDVQRLVGGR</sequence>
<organism evidence="1 2">
    <name type="scientific">Actinomadura miaoliensis</name>
    <dbReference type="NCBI Taxonomy" id="430685"/>
    <lineage>
        <taxon>Bacteria</taxon>
        <taxon>Bacillati</taxon>
        <taxon>Actinomycetota</taxon>
        <taxon>Actinomycetes</taxon>
        <taxon>Streptosporangiales</taxon>
        <taxon>Thermomonosporaceae</taxon>
        <taxon>Actinomadura</taxon>
    </lineage>
</organism>
<protein>
    <submittedName>
        <fullName evidence="1">Isocitrate lyase/phosphoenolpyruvate mutase family protein</fullName>
    </submittedName>
</protein>
<dbReference type="Proteomes" id="UP001500683">
    <property type="component" value="Unassembled WGS sequence"/>
</dbReference>
<keyword evidence="1" id="KW-0456">Lyase</keyword>
<dbReference type="InterPro" id="IPR015813">
    <property type="entry name" value="Pyrv/PenolPyrv_kinase-like_dom"/>
</dbReference>
<dbReference type="InterPro" id="IPR039556">
    <property type="entry name" value="ICL/PEPM"/>
</dbReference>
<dbReference type="SUPFAM" id="SSF51621">
    <property type="entry name" value="Phosphoenolpyruvate/pyruvate domain"/>
    <property type="match status" value="1"/>
</dbReference>
<dbReference type="CDD" id="cd00377">
    <property type="entry name" value="ICL_PEPM"/>
    <property type="match status" value="1"/>
</dbReference>
<keyword evidence="2" id="KW-1185">Reference proteome</keyword>
<dbReference type="PANTHER" id="PTHR42905">
    <property type="entry name" value="PHOSPHOENOLPYRUVATE CARBOXYLASE"/>
    <property type="match status" value="1"/>
</dbReference>
<reference evidence="2" key="1">
    <citation type="journal article" date="2019" name="Int. J. Syst. Evol. Microbiol.">
        <title>The Global Catalogue of Microorganisms (GCM) 10K type strain sequencing project: providing services to taxonomists for standard genome sequencing and annotation.</title>
        <authorList>
            <consortium name="The Broad Institute Genomics Platform"/>
            <consortium name="The Broad Institute Genome Sequencing Center for Infectious Disease"/>
            <person name="Wu L."/>
            <person name="Ma J."/>
        </authorList>
    </citation>
    <scope>NUCLEOTIDE SEQUENCE [LARGE SCALE GENOMIC DNA]</scope>
    <source>
        <strain evidence="2">JCM 16702</strain>
    </source>
</reference>
<dbReference type="PANTHER" id="PTHR42905:SF16">
    <property type="entry name" value="CARBOXYPHOSPHONOENOLPYRUVATE PHOSPHONOMUTASE-LIKE PROTEIN (AFU_ORTHOLOGUE AFUA_5G07230)"/>
    <property type="match status" value="1"/>
</dbReference>
<accession>A0ABP7VHI9</accession>
<proteinExistence type="predicted"/>
<name>A0ABP7VHI9_9ACTN</name>